<protein>
    <recommendedName>
        <fullName evidence="2">Glycosyl transferase family 1 domain-containing protein</fullName>
    </recommendedName>
</protein>
<feature type="non-terminal residue" evidence="1">
    <location>
        <position position="1"/>
    </location>
</feature>
<reference evidence="1" key="1">
    <citation type="journal article" date="2014" name="Front. Microbiol.">
        <title>High frequency of phylogenetically diverse reductive dehalogenase-homologous genes in deep subseafloor sedimentary metagenomes.</title>
        <authorList>
            <person name="Kawai M."/>
            <person name="Futagami T."/>
            <person name="Toyoda A."/>
            <person name="Takaki Y."/>
            <person name="Nishi S."/>
            <person name="Hori S."/>
            <person name="Arai W."/>
            <person name="Tsubouchi T."/>
            <person name="Morono Y."/>
            <person name="Uchiyama I."/>
            <person name="Ito T."/>
            <person name="Fujiyama A."/>
            <person name="Inagaki F."/>
            <person name="Takami H."/>
        </authorList>
    </citation>
    <scope>NUCLEOTIDE SEQUENCE</scope>
    <source>
        <strain evidence="1">Expedition CK06-06</strain>
    </source>
</reference>
<gene>
    <name evidence="1" type="ORF">S12H4_32590</name>
</gene>
<organism evidence="1">
    <name type="scientific">marine sediment metagenome</name>
    <dbReference type="NCBI Taxonomy" id="412755"/>
    <lineage>
        <taxon>unclassified sequences</taxon>
        <taxon>metagenomes</taxon>
        <taxon>ecological metagenomes</taxon>
    </lineage>
</organism>
<name>X1UGZ0_9ZZZZ</name>
<dbReference type="AlphaFoldDB" id="X1UGZ0"/>
<evidence type="ECO:0000313" key="1">
    <source>
        <dbReference type="EMBL" id="GAI91604.1"/>
    </source>
</evidence>
<dbReference type="EMBL" id="BARW01019119">
    <property type="protein sequence ID" value="GAI91604.1"/>
    <property type="molecule type" value="Genomic_DNA"/>
</dbReference>
<comment type="caution">
    <text evidence="1">The sequence shown here is derived from an EMBL/GenBank/DDBJ whole genome shotgun (WGS) entry which is preliminary data.</text>
</comment>
<sequence length="113" mass="12987">GKRYPILLGMYRASIAACTVDIVWKYAEIPACGTLCFMEMNDENGCEELGYVDGETAIFINESNYQQKYQQYLDDTDNPAWQRIAEQGRAYTLAKFENKVEINRLVSLIEELI</sequence>
<proteinExistence type="predicted"/>
<evidence type="ECO:0008006" key="2">
    <source>
        <dbReference type="Google" id="ProtNLM"/>
    </source>
</evidence>
<accession>X1UGZ0</accession>